<dbReference type="OrthoDB" id="6115549at2759"/>
<evidence type="ECO:0000313" key="2">
    <source>
        <dbReference type="EMBL" id="CAG4966510.1"/>
    </source>
</evidence>
<sequence>MQNAVSAFTKTGICPLNPNIFTDVDFAPSQTTEISFEPTTNVISQDPLPRERTPSPEAGTSTEGQTFSDSISLVSPKDIMPIP</sequence>
<dbReference type="EMBL" id="CAJQZP010000528">
    <property type="protein sequence ID" value="CAG4966510.1"/>
    <property type="molecule type" value="Genomic_DNA"/>
</dbReference>
<dbReference type="Proteomes" id="UP000691718">
    <property type="component" value="Unassembled WGS sequence"/>
</dbReference>
<evidence type="ECO:0000256" key="1">
    <source>
        <dbReference type="SAM" id="MobiDB-lite"/>
    </source>
</evidence>
<feature type="region of interest" description="Disordered" evidence="1">
    <location>
        <begin position="38"/>
        <end position="83"/>
    </location>
</feature>
<gene>
    <name evidence="2" type="ORF">PAPOLLO_LOCUS7620</name>
</gene>
<keyword evidence="3" id="KW-1185">Reference proteome</keyword>
<accession>A0A8S3WN93</accession>
<reference evidence="2" key="1">
    <citation type="submission" date="2021-04" db="EMBL/GenBank/DDBJ databases">
        <authorList>
            <person name="Tunstrom K."/>
        </authorList>
    </citation>
    <scope>NUCLEOTIDE SEQUENCE</scope>
</reference>
<dbReference type="AlphaFoldDB" id="A0A8S3WN93"/>
<feature type="compositionally biased region" description="Polar residues" evidence="1">
    <location>
        <begin position="58"/>
        <end position="73"/>
    </location>
</feature>
<organism evidence="2 3">
    <name type="scientific">Parnassius apollo</name>
    <name type="common">Apollo butterfly</name>
    <name type="synonym">Papilio apollo</name>
    <dbReference type="NCBI Taxonomy" id="110799"/>
    <lineage>
        <taxon>Eukaryota</taxon>
        <taxon>Metazoa</taxon>
        <taxon>Ecdysozoa</taxon>
        <taxon>Arthropoda</taxon>
        <taxon>Hexapoda</taxon>
        <taxon>Insecta</taxon>
        <taxon>Pterygota</taxon>
        <taxon>Neoptera</taxon>
        <taxon>Endopterygota</taxon>
        <taxon>Lepidoptera</taxon>
        <taxon>Glossata</taxon>
        <taxon>Ditrysia</taxon>
        <taxon>Papilionoidea</taxon>
        <taxon>Papilionidae</taxon>
        <taxon>Parnassiinae</taxon>
        <taxon>Parnassini</taxon>
        <taxon>Parnassius</taxon>
        <taxon>Parnassius</taxon>
    </lineage>
</organism>
<comment type="caution">
    <text evidence="2">The sequence shown here is derived from an EMBL/GenBank/DDBJ whole genome shotgun (WGS) entry which is preliminary data.</text>
</comment>
<evidence type="ECO:0000313" key="3">
    <source>
        <dbReference type="Proteomes" id="UP000691718"/>
    </source>
</evidence>
<name>A0A8S3WN93_PARAO</name>
<protein>
    <submittedName>
        <fullName evidence="2">(apollo) hypothetical protein</fullName>
    </submittedName>
</protein>
<proteinExistence type="predicted"/>